<protein>
    <submittedName>
        <fullName evidence="1">Polysaccharide deacetylase</fullName>
    </submittedName>
</protein>
<reference evidence="2" key="1">
    <citation type="submission" date="2018-09" db="EMBL/GenBank/DDBJ databases">
        <authorList>
            <person name="Kim I."/>
        </authorList>
    </citation>
    <scope>NUCLEOTIDE SEQUENCE [LARGE SCALE GENOMIC DNA]</scope>
    <source>
        <strain evidence="2">DD4a</strain>
    </source>
</reference>
<evidence type="ECO:0000313" key="2">
    <source>
        <dbReference type="Proteomes" id="UP000265742"/>
    </source>
</evidence>
<organism evidence="1 2">
    <name type="scientific">Amnibacterium setariae</name>
    <dbReference type="NCBI Taxonomy" id="2306585"/>
    <lineage>
        <taxon>Bacteria</taxon>
        <taxon>Bacillati</taxon>
        <taxon>Actinomycetota</taxon>
        <taxon>Actinomycetes</taxon>
        <taxon>Micrococcales</taxon>
        <taxon>Microbacteriaceae</taxon>
        <taxon>Amnibacterium</taxon>
    </lineage>
</organism>
<comment type="caution">
    <text evidence="1">The sequence shown here is derived from an EMBL/GenBank/DDBJ whole genome shotgun (WGS) entry which is preliminary data.</text>
</comment>
<keyword evidence="2" id="KW-1185">Reference proteome</keyword>
<dbReference type="GO" id="GO:0005975">
    <property type="term" value="P:carbohydrate metabolic process"/>
    <property type="evidence" value="ECO:0007669"/>
    <property type="project" value="InterPro"/>
</dbReference>
<dbReference type="PROSITE" id="PS51257">
    <property type="entry name" value="PROKAR_LIPOPROTEIN"/>
    <property type="match status" value="1"/>
</dbReference>
<proteinExistence type="predicted"/>
<dbReference type="RefSeq" id="WP_119480575.1">
    <property type="nucleotide sequence ID" value="NZ_QXTG01000001.1"/>
</dbReference>
<gene>
    <name evidence="1" type="ORF">D1781_01820</name>
</gene>
<dbReference type="OrthoDB" id="3722973at2"/>
<dbReference type="PANTHER" id="PTHR34216">
    <property type="match status" value="1"/>
</dbReference>
<accession>A0A3A1U125</accession>
<dbReference type="AlphaFoldDB" id="A0A3A1U125"/>
<dbReference type="InterPro" id="IPR011330">
    <property type="entry name" value="Glyco_hydro/deAcase_b/a-brl"/>
</dbReference>
<dbReference type="InterPro" id="IPR051398">
    <property type="entry name" value="Polysacch_Deacetylase"/>
</dbReference>
<dbReference type="SUPFAM" id="SSF88713">
    <property type="entry name" value="Glycoside hydrolase/deacetylase"/>
    <property type="match status" value="1"/>
</dbReference>
<sequence>MRDGRRTAAHLVAALAVVGVLALTACSGPPALPPAPSPTRSATPDPLAAERPVVAEARLALEQYDYGRAGELLAPLRSAEAGRLAAEVRTREATAVRWHDDSRISHLFFHSLIVDPRRAFDGDADAAGYDDYMVTAVEFDRILRSLHARGFVLVSPHDVAAVDDRGRMRYRPILLPRGRTPIVLSQDDVDYYRYERGDGLAEDLTLRNGRVVSTYRDGTGVHHGAYDVAPVVDAFVEQHPDFAYHGHKGVLAVTGYEGVLGYRTSPTADARNPHRARDRAAASRVATALKAEGWEFASHSWGHIDDTTASVGSLQRDSARWDAEVRPIVGRTDLYVYPFGADIGGVAPYSGPKYRLLEQHGFRYFFPIDATTTHWQQLHGSSLRQARIDVDGIRLREAVARRRSVLDAFFDPRAVFDHRRPRR</sequence>
<dbReference type="EMBL" id="QXTG01000001">
    <property type="protein sequence ID" value="RIX30211.1"/>
    <property type="molecule type" value="Genomic_DNA"/>
</dbReference>
<dbReference type="PANTHER" id="PTHR34216:SF3">
    <property type="entry name" value="POLY-BETA-1,6-N-ACETYL-D-GLUCOSAMINE N-DEACETYLASE"/>
    <property type="match status" value="1"/>
</dbReference>
<dbReference type="Proteomes" id="UP000265742">
    <property type="component" value="Unassembled WGS sequence"/>
</dbReference>
<evidence type="ECO:0000313" key="1">
    <source>
        <dbReference type="EMBL" id="RIX30211.1"/>
    </source>
</evidence>
<name>A0A3A1U125_9MICO</name>
<dbReference type="Gene3D" id="3.20.20.370">
    <property type="entry name" value="Glycoside hydrolase/deacetylase"/>
    <property type="match status" value="1"/>
</dbReference>